<organism evidence="1 2">
    <name type="scientific">Rhizopus oryzae</name>
    <name type="common">Mucormycosis agent</name>
    <name type="synonym">Rhizopus arrhizus var. delemar</name>
    <dbReference type="NCBI Taxonomy" id="64495"/>
    <lineage>
        <taxon>Eukaryota</taxon>
        <taxon>Fungi</taxon>
        <taxon>Fungi incertae sedis</taxon>
        <taxon>Mucoromycota</taxon>
        <taxon>Mucoromycotina</taxon>
        <taxon>Mucoromycetes</taxon>
        <taxon>Mucorales</taxon>
        <taxon>Mucorineae</taxon>
        <taxon>Rhizopodaceae</taxon>
        <taxon>Rhizopus</taxon>
    </lineage>
</organism>
<dbReference type="Proteomes" id="UP000716291">
    <property type="component" value="Unassembled WGS sequence"/>
</dbReference>
<proteinExistence type="predicted"/>
<name>A0A9P6XD98_RHIOR</name>
<keyword evidence="2" id="KW-1185">Reference proteome</keyword>
<evidence type="ECO:0000313" key="1">
    <source>
        <dbReference type="EMBL" id="KAG1310961.1"/>
    </source>
</evidence>
<evidence type="ECO:0000313" key="2">
    <source>
        <dbReference type="Proteomes" id="UP000716291"/>
    </source>
</evidence>
<dbReference type="EMBL" id="JAANQT010000444">
    <property type="protein sequence ID" value="KAG1310961.1"/>
    <property type="molecule type" value="Genomic_DNA"/>
</dbReference>
<accession>A0A9P6XD98</accession>
<comment type="caution">
    <text evidence="1">The sequence shown here is derived from an EMBL/GenBank/DDBJ whole genome shotgun (WGS) entry which is preliminary data.</text>
</comment>
<dbReference type="OrthoDB" id="2282008at2759"/>
<sequence>MVTLTKTMLHILTESIFSLGWTWMPFNLKRHKLNGIDFPNMGKCCVVTFLLELSDRLVTNDRKVGDDLIKLSRNSVHVLNATSNHLYNRFTLRTYYCHYSNKTVSFESLTLVNNATYVRQSRCQSNLPKNGRELEQLLKDMSKVFSWRNGVLQLACQLEKAAADESTLSSIFLNTGSPPSNQ</sequence>
<reference evidence="1" key="1">
    <citation type="journal article" date="2020" name="Microb. Genom.">
        <title>Genetic diversity of clinical and environmental Mucorales isolates obtained from an investigation of mucormycosis cases among solid organ transplant recipients.</title>
        <authorList>
            <person name="Nguyen M.H."/>
            <person name="Kaul D."/>
            <person name="Muto C."/>
            <person name="Cheng S.J."/>
            <person name="Richter R.A."/>
            <person name="Bruno V.M."/>
            <person name="Liu G."/>
            <person name="Beyhan S."/>
            <person name="Sundermann A.J."/>
            <person name="Mounaud S."/>
            <person name="Pasculle A.W."/>
            <person name="Nierman W.C."/>
            <person name="Driscoll E."/>
            <person name="Cumbie R."/>
            <person name="Clancy C.J."/>
            <person name="Dupont C.L."/>
        </authorList>
    </citation>
    <scope>NUCLEOTIDE SEQUENCE</scope>
    <source>
        <strain evidence="1">GL11</strain>
    </source>
</reference>
<dbReference type="AlphaFoldDB" id="A0A9P6XD98"/>
<gene>
    <name evidence="1" type="ORF">G6F64_004169</name>
</gene>
<protein>
    <submittedName>
        <fullName evidence="1">Uncharacterized protein</fullName>
    </submittedName>
</protein>